<evidence type="ECO:0000313" key="5">
    <source>
        <dbReference type="EMBL" id="AYN07359.1"/>
    </source>
</evidence>
<comment type="similarity">
    <text evidence="2">Belongs to the PBP/GOBP family.</text>
</comment>
<reference evidence="5" key="1">
    <citation type="submission" date="2017-12" db="EMBL/GenBank/DDBJ databases">
        <authorList>
            <person name="Song Y."/>
        </authorList>
    </citation>
    <scope>NUCLEOTIDE SEQUENCE</scope>
    <source>
        <tissue evidence="5">Antennae</tissue>
    </source>
</reference>
<dbReference type="AlphaFoldDB" id="A0A3G2GRS6"/>
<keyword evidence="3" id="KW-0964">Secreted</keyword>
<dbReference type="InterPro" id="IPR052295">
    <property type="entry name" value="Odorant-binding_protein"/>
</dbReference>
<dbReference type="GO" id="GO:0005576">
    <property type="term" value="C:extracellular region"/>
    <property type="evidence" value="ECO:0007669"/>
    <property type="project" value="UniProtKB-SubCell"/>
</dbReference>
<evidence type="ECO:0000256" key="4">
    <source>
        <dbReference type="SAM" id="SignalP"/>
    </source>
</evidence>
<evidence type="ECO:0000256" key="1">
    <source>
        <dbReference type="ARBA" id="ARBA00004613"/>
    </source>
</evidence>
<dbReference type="EMBL" id="MG719275">
    <property type="protein sequence ID" value="AYN07359.1"/>
    <property type="molecule type" value="mRNA"/>
</dbReference>
<dbReference type="InterPro" id="IPR006170">
    <property type="entry name" value="PBP/GOBP"/>
</dbReference>
<comment type="subcellular location">
    <subcellularLocation>
        <location evidence="1">Secreted</location>
    </subcellularLocation>
</comment>
<proteinExistence type="evidence at transcript level"/>
<dbReference type="GO" id="GO:0005549">
    <property type="term" value="F:odorant binding"/>
    <property type="evidence" value="ECO:0007669"/>
    <property type="project" value="InterPro"/>
</dbReference>
<dbReference type="Pfam" id="PF01395">
    <property type="entry name" value="PBP_GOBP"/>
    <property type="match status" value="1"/>
</dbReference>
<feature type="chain" id="PRO_5018131061" evidence="4">
    <location>
        <begin position="21"/>
        <end position="245"/>
    </location>
</feature>
<evidence type="ECO:0000256" key="3">
    <source>
        <dbReference type="ARBA" id="ARBA00022525"/>
    </source>
</evidence>
<protein>
    <submittedName>
        <fullName evidence="5">Odorant-binding protein 18</fullName>
    </submittedName>
</protein>
<name>A0A3G2GRS6_9HEMI</name>
<keyword evidence="4" id="KW-0732">Signal</keyword>
<gene>
    <name evidence="5" type="primary">OBP18</name>
</gene>
<dbReference type="InterPro" id="IPR036728">
    <property type="entry name" value="PBP_GOBP_sf"/>
</dbReference>
<sequence>MGRYAYCALALVLCAGISVAIDSEFYSHLEAELRGDWLAEAGRARRFRRDDSGEEHQHGGLFQGKGGWWRKNCCGDRKTINHKAMRDNREDIDSCFKETFDKSLRTIGDPFVDMYSCEGIKQMKHHHICATECAMKKLGTIDADGKVNIEKSKEHYGKLITHDQIKQITYAAIEKCAEAKELEIKDDTPDSKCNPAAINFKHCMWREILLGCPDEQLIKNSFCESVLAHIKNKDNKSEEKKSDSS</sequence>
<dbReference type="Gene3D" id="1.10.238.270">
    <property type="match status" value="1"/>
</dbReference>
<feature type="signal peptide" evidence="4">
    <location>
        <begin position="1"/>
        <end position="20"/>
    </location>
</feature>
<accession>A0A3G2GRS6</accession>
<evidence type="ECO:0000256" key="2">
    <source>
        <dbReference type="ARBA" id="ARBA00008098"/>
    </source>
</evidence>
<dbReference type="SUPFAM" id="SSF47565">
    <property type="entry name" value="Insect pheromone/odorant-binding proteins"/>
    <property type="match status" value="1"/>
</dbReference>
<dbReference type="PANTHER" id="PTHR21066:SF17">
    <property type="entry name" value="AGAP011368-PA"/>
    <property type="match status" value="1"/>
</dbReference>
<organism evidence="5">
    <name type="scientific">Yemma signatus</name>
    <dbReference type="NCBI Taxonomy" id="300820"/>
    <lineage>
        <taxon>Eukaryota</taxon>
        <taxon>Metazoa</taxon>
        <taxon>Ecdysozoa</taxon>
        <taxon>Arthropoda</taxon>
        <taxon>Hexapoda</taxon>
        <taxon>Insecta</taxon>
        <taxon>Pterygota</taxon>
        <taxon>Neoptera</taxon>
        <taxon>Paraneoptera</taxon>
        <taxon>Hemiptera</taxon>
        <taxon>Heteroptera</taxon>
        <taxon>Panheteroptera</taxon>
        <taxon>Pentatomomorpha</taxon>
        <taxon>Lygaeoidea</taxon>
        <taxon>Berytidae</taxon>
        <taxon>Yemma</taxon>
    </lineage>
</organism>
<dbReference type="PANTHER" id="PTHR21066">
    <property type="entry name" value="ODORANT-BINDING PROTEIN 59A-RELATED"/>
    <property type="match status" value="1"/>
</dbReference>